<dbReference type="OrthoDB" id="1694274at2759"/>
<dbReference type="eggNOG" id="ENOG502SNYU">
    <property type="taxonomic scope" value="Eukaryota"/>
</dbReference>
<reference evidence="5 6" key="1">
    <citation type="journal article" date="2012" name="PLoS Pathog.">
        <title>Diverse lifestyles and strategies of plant pathogenesis encoded in the genomes of eighteen Dothideomycetes fungi.</title>
        <authorList>
            <person name="Ohm R.A."/>
            <person name="Feau N."/>
            <person name="Henrissat B."/>
            <person name="Schoch C.L."/>
            <person name="Horwitz B.A."/>
            <person name="Barry K.W."/>
            <person name="Condon B.J."/>
            <person name="Copeland A.C."/>
            <person name="Dhillon B."/>
            <person name="Glaser F."/>
            <person name="Hesse C.N."/>
            <person name="Kosti I."/>
            <person name="LaButti K."/>
            <person name="Lindquist E.A."/>
            <person name="Lucas S."/>
            <person name="Salamov A.A."/>
            <person name="Bradshaw R.E."/>
            <person name="Ciuffetti L."/>
            <person name="Hamelin R.C."/>
            <person name="Kema G.H.J."/>
            <person name="Lawrence C."/>
            <person name="Scott J.A."/>
            <person name="Spatafora J.W."/>
            <person name="Turgeon B.G."/>
            <person name="de Wit P.J.G.M."/>
            <person name="Zhong S."/>
            <person name="Goodwin S.B."/>
            <person name="Grigoriev I.V."/>
        </authorList>
    </citation>
    <scope>NUCLEOTIDE SEQUENCE [LARGE SCALE GENOMIC DNA]</scope>
    <source>
        <strain evidence="6">28A</strain>
    </source>
</reference>
<organism evidence="5 6">
    <name type="scientific">Exserohilum turcicum (strain 28A)</name>
    <name type="common">Northern leaf blight fungus</name>
    <name type="synonym">Setosphaeria turcica</name>
    <dbReference type="NCBI Taxonomy" id="671987"/>
    <lineage>
        <taxon>Eukaryota</taxon>
        <taxon>Fungi</taxon>
        <taxon>Dikarya</taxon>
        <taxon>Ascomycota</taxon>
        <taxon>Pezizomycotina</taxon>
        <taxon>Dothideomycetes</taxon>
        <taxon>Pleosporomycetidae</taxon>
        <taxon>Pleosporales</taxon>
        <taxon>Pleosporineae</taxon>
        <taxon>Pleosporaceae</taxon>
        <taxon>Exserohilum</taxon>
    </lineage>
</organism>
<evidence type="ECO:0000256" key="3">
    <source>
        <dbReference type="ARBA" id="ARBA00022801"/>
    </source>
</evidence>
<evidence type="ECO:0000256" key="4">
    <source>
        <dbReference type="ARBA" id="ARBA00022842"/>
    </source>
</evidence>
<dbReference type="GO" id="GO:0046872">
    <property type="term" value="F:metal ion binding"/>
    <property type="evidence" value="ECO:0007669"/>
    <property type="project" value="UniProtKB-KW"/>
</dbReference>
<accession>R0KBE5</accession>
<keyword evidence="3" id="KW-0378">Hydrolase</keyword>
<protein>
    <submittedName>
        <fullName evidence="5">Uncharacterized protein</fullName>
    </submittedName>
</protein>
<dbReference type="SFLD" id="SFLDS00003">
    <property type="entry name" value="Haloacid_Dehalogenase"/>
    <property type="match status" value="1"/>
</dbReference>
<dbReference type="EMBL" id="KB908493">
    <property type="protein sequence ID" value="EOA90248.1"/>
    <property type="molecule type" value="Genomic_DNA"/>
</dbReference>
<proteinExistence type="predicted"/>
<keyword evidence="6" id="KW-1185">Reference proteome</keyword>
<sequence length="189" mass="20699">MVSENLKTASWFFFDLDDTLHEFRNASSAAVDAVLQLVIQQQATPERAPVTHMAQILDMYEKTLTAHLVLKPGVVSLLESLKQRGKCVAIVTEGPQDAQERAVTALGLTPYFDRLITTNAFGVAKVDGLFERALEALQIKGGDAVMVGDSWDRDVVPAGNAGIGCVWYAEKEGERELLRTSHVQSLGKR</sequence>
<keyword evidence="2" id="KW-0479">Metal-binding</keyword>
<dbReference type="HOGENOM" id="CLU_045011_8_4_1"/>
<dbReference type="NCBIfam" id="TIGR01509">
    <property type="entry name" value="HAD-SF-IA-v3"/>
    <property type="match status" value="1"/>
</dbReference>
<evidence type="ECO:0000256" key="2">
    <source>
        <dbReference type="ARBA" id="ARBA00022723"/>
    </source>
</evidence>
<dbReference type="RefSeq" id="XP_008022133.1">
    <property type="nucleotide sequence ID" value="XM_008023942.1"/>
</dbReference>
<dbReference type="Gene3D" id="3.40.50.1000">
    <property type="entry name" value="HAD superfamily/HAD-like"/>
    <property type="match status" value="1"/>
</dbReference>
<dbReference type="InterPro" id="IPR051400">
    <property type="entry name" value="HAD-like_hydrolase"/>
</dbReference>
<reference evidence="5 6" key="2">
    <citation type="journal article" date="2013" name="PLoS Genet.">
        <title>Comparative genome structure, secondary metabolite, and effector coding capacity across Cochliobolus pathogens.</title>
        <authorList>
            <person name="Condon B.J."/>
            <person name="Leng Y."/>
            <person name="Wu D."/>
            <person name="Bushley K.E."/>
            <person name="Ohm R.A."/>
            <person name="Otillar R."/>
            <person name="Martin J."/>
            <person name="Schackwitz W."/>
            <person name="Grimwood J."/>
            <person name="MohdZainudin N."/>
            <person name="Xue C."/>
            <person name="Wang R."/>
            <person name="Manning V.A."/>
            <person name="Dhillon B."/>
            <person name="Tu Z.J."/>
            <person name="Steffenson B.J."/>
            <person name="Salamov A."/>
            <person name="Sun H."/>
            <person name="Lowry S."/>
            <person name="LaButti K."/>
            <person name="Han J."/>
            <person name="Copeland A."/>
            <person name="Lindquist E."/>
            <person name="Barry K."/>
            <person name="Schmutz J."/>
            <person name="Baker S.E."/>
            <person name="Ciuffetti L.M."/>
            <person name="Grigoriev I.V."/>
            <person name="Zhong S."/>
            <person name="Turgeon B.G."/>
        </authorList>
    </citation>
    <scope>NUCLEOTIDE SEQUENCE [LARGE SCALE GENOMIC DNA]</scope>
    <source>
        <strain evidence="6">28A</strain>
    </source>
</reference>
<dbReference type="GO" id="GO:0044281">
    <property type="term" value="P:small molecule metabolic process"/>
    <property type="evidence" value="ECO:0007669"/>
    <property type="project" value="UniProtKB-ARBA"/>
</dbReference>
<dbReference type="Proteomes" id="UP000016935">
    <property type="component" value="Unassembled WGS sequence"/>
</dbReference>
<comment type="cofactor">
    <cofactor evidence="1">
        <name>Mg(2+)</name>
        <dbReference type="ChEBI" id="CHEBI:18420"/>
    </cofactor>
</comment>
<dbReference type="GeneID" id="19397877"/>
<dbReference type="Pfam" id="PF00702">
    <property type="entry name" value="Hydrolase"/>
    <property type="match status" value="1"/>
</dbReference>
<name>R0KBE5_EXST2</name>
<dbReference type="NCBIfam" id="TIGR01549">
    <property type="entry name" value="HAD-SF-IA-v1"/>
    <property type="match status" value="1"/>
</dbReference>
<dbReference type="AlphaFoldDB" id="R0KBE5"/>
<dbReference type="InterPro" id="IPR023214">
    <property type="entry name" value="HAD_sf"/>
</dbReference>
<dbReference type="SFLD" id="SFLDG01129">
    <property type="entry name" value="C1.5:_HAD__Beta-PGM__Phosphata"/>
    <property type="match status" value="1"/>
</dbReference>
<dbReference type="InterPro" id="IPR006439">
    <property type="entry name" value="HAD-SF_hydro_IA"/>
</dbReference>
<evidence type="ECO:0000313" key="6">
    <source>
        <dbReference type="Proteomes" id="UP000016935"/>
    </source>
</evidence>
<dbReference type="GO" id="GO:0016791">
    <property type="term" value="F:phosphatase activity"/>
    <property type="evidence" value="ECO:0007669"/>
    <property type="project" value="UniProtKB-ARBA"/>
</dbReference>
<evidence type="ECO:0000256" key="1">
    <source>
        <dbReference type="ARBA" id="ARBA00001946"/>
    </source>
</evidence>
<dbReference type="SUPFAM" id="SSF56784">
    <property type="entry name" value="HAD-like"/>
    <property type="match status" value="1"/>
</dbReference>
<evidence type="ECO:0000313" key="5">
    <source>
        <dbReference type="EMBL" id="EOA90248.1"/>
    </source>
</evidence>
<gene>
    <name evidence="5" type="ORF">SETTUDRAFT_158854</name>
</gene>
<dbReference type="STRING" id="671987.R0KBE5"/>
<keyword evidence="4" id="KW-0460">Magnesium</keyword>
<dbReference type="PANTHER" id="PTHR46470">
    <property type="entry name" value="N-ACYLNEURAMINATE-9-PHOSPHATASE"/>
    <property type="match status" value="1"/>
</dbReference>
<dbReference type="InterPro" id="IPR036412">
    <property type="entry name" value="HAD-like_sf"/>
</dbReference>
<dbReference type="PANTHER" id="PTHR46470:SF2">
    <property type="entry name" value="GLYCERALDEHYDE 3-PHOSPHATE PHOSPHATASE"/>
    <property type="match status" value="1"/>
</dbReference>